<evidence type="ECO:0000313" key="2">
    <source>
        <dbReference type="EMBL" id="QJE01777.1"/>
    </source>
</evidence>
<feature type="transmembrane region" description="Helical" evidence="1">
    <location>
        <begin position="7"/>
        <end position="28"/>
    </location>
</feature>
<keyword evidence="3" id="KW-1185">Reference proteome</keyword>
<sequence>MKTTAQIWGMPVLLGILNLAGLLVGLVGDGVWDLVSVAALAVPVLVGGWHWAKPLKSPH</sequence>
<reference evidence="2 3" key="1">
    <citation type="submission" date="2020-04" db="EMBL/GenBank/DDBJ databases">
        <title>Genome sequencing of novel species.</title>
        <authorList>
            <person name="Heo J."/>
            <person name="Kim S.-J."/>
            <person name="Kim J.-S."/>
            <person name="Hong S.-B."/>
            <person name="Kwon S.-W."/>
        </authorList>
    </citation>
    <scope>NUCLEOTIDE SEQUENCE [LARGE SCALE GENOMIC DNA]</scope>
    <source>
        <strain evidence="2 3">GN2-R2</strain>
    </source>
</reference>
<protein>
    <submittedName>
        <fullName evidence="2">Uncharacterized protein</fullName>
    </submittedName>
</protein>
<dbReference type="KEGG" id="mfy:HH212_18530"/>
<name>A0A7Z2VZK2_9BURK</name>
<dbReference type="RefSeq" id="WP_170203822.1">
    <property type="nucleotide sequence ID" value="NZ_CP051685.1"/>
</dbReference>
<feature type="transmembrane region" description="Helical" evidence="1">
    <location>
        <begin position="34"/>
        <end position="52"/>
    </location>
</feature>
<keyword evidence="1" id="KW-0472">Membrane</keyword>
<keyword evidence="1" id="KW-1133">Transmembrane helix</keyword>
<organism evidence="2 3">
    <name type="scientific">Massilia forsythiae</name>
    <dbReference type="NCBI Taxonomy" id="2728020"/>
    <lineage>
        <taxon>Bacteria</taxon>
        <taxon>Pseudomonadati</taxon>
        <taxon>Pseudomonadota</taxon>
        <taxon>Betaproteobacteria</taxon>
        <taxon>Burkholderiales</taxon>
        <taxon>Oxalobacteraceae</taxon>
        <taxon>Telluria group</taxon>
        <taxon>Massilia</taxon>
    </lineage>
</organism>
<keyword evidence="1" id="KW-0812">Transmembrane</keyword>
<dbReference type="EMBL" id="CP051685">
    <property type="protein sequence ID" value="QJE01777.1"/>
    <property type="molecule type" value="Genomic_DNA"/>
</dbReference>
<gene>
    <name evidence="2" type="ORF">HH212_18530</name>
</gene>
<accession>A0A7Z2VZK2</accession>
<evidence type="ECO:0000256" key="1">
    <source>
        <dbReference type="SAM" id="Phobius"/>
    </source>
</evidence>
<dbReference type="Proteomes" id="UP000502415">
    <property type="component" value="Chromosome"/>
</dbReference>
<dbReference type="AlphaFoldDB" id="A0A7Z2VZK2"/>
<proteinExistence type="predicted"/>
<evidence type="ECO:0000313" key="3">
    <source>
        <dbReference type="Proteomes" id="UP000502415"/>
    </source>
</evidence>